<sequence>MKRTRRATLAMIVGSSGVLAVDTTGFSTARTDRDVRVAVVDDADAYLGLTEDGVEDGGLLFGGEPRRPPVSFDVINQLPEPITVTLAVDTFRFDSADGVDVSDDRVVVGADGDRLGPGERLENVTVNQDPGGERPPGSTVMGTIEIDASSDGTRIEAERDLVLEWPEIDVDAATVDVRQTGGGVFEHEWRLRTVDVDGTALERLRFDYSDVETAPALDFTDADEVSVSVAVDGDERVTTGSIDRRDATALDVALEPPLEPDAATIEIVLTDTGPPASPGGGNGDRAGATVELDGGTVTERVEASWRQG</sequence>
<reference evidence="2 3" key="1">
    <citation type="journal article" date="2014" name="Int. J. Syst. Evol. Microbiol.">
        <title>Complete genome sequence of Corynebacterium casei LMG S-19264T (=DSM 44701T), isolated from a smear-ripened cheese.</title>
        <authorList>
            <consortium name="US DOE Joint Genome Institute (JGI-PGF)"/>
            <person name="Walter F."/>
            <person name="Albersmeier A."/>
            <person name="Kalinowski J."/>
            <person name="Ruckert C."/>
        </authorList>
    </citation>
    <scope>NUCLEOTIDE SEQUENCE [LARGE SCALE GENOMIC DNA]</scope>
    <source>
        <strain evidence="2 3">IBRC-M 10912</strain>
    </source>
</reference>
<dbReference type="GeneID" id="71853905"/>
<evidence type="ECO:0000313" key="2">
    <source>
        <dbReference type="EMBL" id="MFC4247261.1"/>
    </source>
</evidence>
<name>A0ABD5NZU8_9EURY</name>
<dbReference type="RefSeq" id="WP_246974772.1">
    <property type="nucleotide sequence ID" value="NZ_CP095397.1"/>
</dbReference>
<comment type="caution">
    <text evidence="2">The sequence shown here is derived from an EMBL/GenBank/DDBJ whole genome shotgun (WGS) entry which is preliminary data.</text>
</comment>
<evidence type="ECO:0000313" key="3">
    <source>
        <dbReference type="Proteomes" id="UP001595821"/>
    </source>
</evidence>
<dbReference type="AlphaFoldDB" id="A0ABD5NZU8"/>
<evidence type="ECO:0000256" key="1">
    <source>
        <dbReference type="SAM" id="MobiDB-lite"/>
    </source>
</evidence>
<organism evidence="2 3">
    <name type="scientific">Natribaculum luteum</name>
    <dbReference type="NCBI Taxonomy" id="1586232"/>
    <lineage>
        <taxon>Archaea</taxon>
        <taxon>Methanobacteriati</taxon>
        <taxon>Methanobacteriota</taxon>
        <taxon>Stenosarchaea group</taxon>
        <taxon>Halobacteria</taxon>
        <taxon>Halobacteriales</taxon>
        <taxon>Natrialbaceae</taxon>
        <taxon>Natribaculum</taxon>
    </lineage>
</organism>
<gene>
    <name evidence="2" type="ORF">ACFOZ7_09670</name>
</gene>
<dbReference type="EMBL" id="JBHSDJ010000029">
    <property type="protein sequence ID" value="MFC4247261.1"/>
    <property type="molecule type" value="Genomic_DNA"/>
</dbReference>
<feature type="region of interest" description="Disordered" evidence="1">
    <location>
        <begin position="271"/>
        <end position="308"/>
    </location>
</feature>
<accession>A0ABD5NZU8</accession>
<proteinExistence type="predicted"/>
<dbReference type="Proteomes" id="UP001595821">
    <property type="component" value="Unassembled WGS sequence"/>
</dbReference>
<protein>
    <recommendedName>
        <fullName evidence="4">DUF1102 domain-containing protein</fullName>
    </recommendedName>
</protein>
<evidence type="ECO:0008006" key="4">
    <source>
        <dbReference type="Google" id="ProtNLM"/>
    </source>
</evidence>
<feature type="compositionally biased region" description="Basic and acidic residues" evidence="1">
    <location>
        <begin position="299"/>
        <end position="308"/>
    </location>
</feature>